<keyword evidence="2" id="KW-1185">Reference proteome</keyword>
<evidence type="ECO:0000313" key="2">
    <source>
        <dbReference type="Proteomes" id="UP000187203"/>
    </source>
</evidence>
<proteinExistence type="predicted"/>
<gene>
    <name evidence="1" type="ORF">COLO4_06456</name>
</gene>
<dbReference type="Proteomes" id="UP000187203">
    <property type="component" value="Unassembled WGS sequence"/>
</dbReference>
<evidence type="ECO:0000313" key="1">
    <source>
        <dbReference type="EMBL" id="OMP08454.1"/>
    </source>
</evidence>
<organism evidence="1 2">
    <name type="scientific">Corchorus olitorius</name>
    <dbReference type="NCBI Taxonomy" id="93759"/>
    <lineage>
        <taxon>Eukaryota</taxon>
        <taxon>Viridiplantae</taxon>
        <taxon>Streptophyta</taxon>
        <taxon>Embryophyta</taxon>
        <taxon>Tracheophyta</taxon>
        <taxon>Spermatophyta</taxon>
        <taxon>Magnoliopsida</taxon>
        <taxon>eudicotyledons</taxon>
        <taxon>Gunneridae</taxon>
        <taxon>Pentapetalae</taxon>
        <taxon>rosids</taxon>
        <taxon>malvids</taxon>
        <taxon>Malvales</taxon>
        <taxon>Malvaceae</taxon>
        <taxon>Grewioideae</taxon>
        <taxon>Apeibeae</taxon>
        <taxon>Corchorus</taxon>
    </lineage>
</organism>
<comment type="caution">
    <text evidence="1">The sequence shown here is derived from an EMBL/GenBank/DDBJ whole genome shotgun (WGS) entry which is preliminary data.</text>
</comment>
<dbReference type="PANTHER" id="PTHR47481:SF2">
    <property type="entry name" value="RETROTRANSPOSON GAG DOMAIN-CONTAINING PROTEIN"/>
    <property type="match status" value="1"/>
</dbReference>
<dbReference type="AlphaFoldDB" id="A0A1R3KN10"/>
<dbReference type="STRING" id="93759.A0A1R3KN10"/>
<name>A0A1R3KN10_9ROSI</name>
<sequence>MAPTSSTSFPYPATLNVSNFVSLHLTSDNYLLWRTQMMALIESQELLGFLNGEYEMPQPMVQADEKEAPNPAHALWRRSDRLLRGWITSTLTKEVLGIVVGLESASEVWKALEDHFALNSQERELHLLQEISIIRKGDDPLHEYIRRFKTLCDELSVIGKSVPDQKKVFWFLQGLGPNYDNFVTTMLKPPVPLYKDLIPLLQRHEACVQHHVSSTPQVAFFGQRTFKNQNKRNFGRNHFSSKGKGFVQTKIRNETNSSIISDPRNCWVVNDQVNCNDCNNSPSRDQNNTTLASKPK</sequence>
<accession>A0A1R3KN10</accession>
<dbReference type="Pfam" id="PF14223">
    <property type="entry name" value="Retrotran_gag_2"/>
    <property type="match status" value="1"/>
</dbReference>
<reference evidence="2" key="1">
    <citation type="submission" date="2013-09" db="EMBL/GenBank/DDBJ databases">
        <title>Corchorus olitorius genome sequencing.</title>
        <authorList>
            <person name="Alam M."/>
            <person name="Haque M.S."/>
            <person name="Islam M.S."/>
            <person name="Emdad E.M."/>
            <person name="Islam M.M."/>
            <person name="Ahmed B."/>
            <person name="Halim A."/>
            <person name="Hossen Q.M.M."/>
            <person name="Hossain M.Z."/>
            <person name="Ahmed R."/>
            <person name="Khan M.M."/>
            <person name="Islam R."/>
            <person name="Rashid M.M."/>
            <person name="Khan S.A."/>
            <person name="Rahman M.S."/>
            <person name="Alam M."/>
            <person name="Yahiya A.S."/>
            <person name="Khan M.S."/>
            <person name="Azam M.S."/>
            <person name="Haque T."/>
            <person name="Lashkar M.Z.H."/>
            <person name="Akhand A.I."/>
            <person name="Morshed G."/>
            <person name="Roy S."/>
            <person name="Uddin K.S."/>
            <person name="Rabeya T."/>
            <person name="Hossain A.S."/>
            <person name="Chowdhury A."/>
            <person name="Snigdha A.R."/>
            <person name="Mortoza M.S."/>
            <person name="Matin S.A."/>
            <person name="Hoque S.M.E."/>
            <person name="Islam M.K."/>
            <person name="Roy D.K."/>
            <person name="Haider R."/>
            <person name="Moosa M.M."/>
            <person name="Elias S.M."/>
            <person name="Hasan A.M."/>
            <person name="Jahan S."/>
            <person name="Shafiuddin M."/>
            <person name="Mahmood N."/>
            <person name="Shommy N.S."/>
        </authorList>
    </citation>
    <scope>NUCLEOTIDE SEQUENCE [LARGE SCALE GENOMIC DNA]</scope>
    <source>
        <strain evidence="2">cv. O-4</strain>
    </source>
</reference>
<dbReference type="PANTHER" id="PTHR47481">
    <property type="match status" value="1"/>
</dbReference>
<dbReference type="EMBL" id="AWUE01012715">
    <property type="protein sequence ID" value="OMP08454.1"/>
    <property type="molecule type" value="Genomic_DNA"/>
</dbReference>
<protein>
    <submittedName>
        <fullName evidence="1">Uncharacterized protein</fullName>
    </submittedName>
</protein>
<dbReference type="OrthoDB" id="1845088at2759"/>